<evidence type="ECO:0000313" key="3">
    <source>
        <dbReference type="Proteomes" id="UP000000763"/>
    </source>
</evidence>
<reference evidence="3" key="1">
    <citation type="journal article" date="2005" name="Nature">
        <title>The map-based sequence of the rice genome.</title>
        <authorList>
            <consortium name="International rice genome sequencing project (IRGSP)"/>
            <person name="Matsumoto T."/>
            <person name="Wu J."/>
            <person name="Kanamori H."/>
            <person name="Katayose Y."/>
            <person name="Fujisawa M."/>
            <person name="Namiki N."/>
            <person name="Mizuno H."/>
            <person name="Yamamoto K."/>
            <person name="Antonio B.A."/>
            <person name="Baba T."/>
            <person name="Sakata K."/>
            <person name="Nagamura Y."/>
            <person name="Aoki H."/>
            <person name="Arikawa K."/>
            <person name="Arita K."/>
            <person name="Bito T."/>
            <person name="Chiden Y."/>
            <person name="Fujitsuka N."/>
            <person name="Fukunaka R."/>
            <person name="Hamada M."/>
            <person name="Harada C."/>
            <person name="Hayashi A."/>
            <person name="Hijishita S."/>
            <person name="Honda M."/>
            <person name="Hosokawa S."/>
            <person name="Ichikawa Y."/>
            <person name="Idonuma A."/>
            <person name="Iijima M."/>
            <person name="Ikeda M."/>
            <person name="Ikeno M."/>
            <person name="Ito K."/>
            <person name="Ito S."/>
            <person name="Ito T."/>
            <person name="Ito Y."/>
            <person name="Ito Y."/>
            <person name="Iwabuchi A."/>
            <person name="Kamiya K."/>
            <person name="Karasawa W."/>
            <person name="Kurita K."/>
            <person name="Katagiri S."/>
            <person name="Kikuta A."/>
            <person name="Kobayashi H."/>
            <person name="Kobayashi N."/>
            <person name="Machita K."/>
            <person name="Maehara T."/>
            <person name="Masukawa M."/>
            <person name="Mizubayashi T."/>
            <person name="Mukai Y."/>
            <person name="Nagasaki H."/>
            <person name="Nagata Y."/>
            <person name="Naito S."/>
            <person name="Nakashima M."/>
            <person name="Nakama Y."/>
            <person name="Nakamichi Y."/>
            <person name="Nakamura M."/>
            <person name="Meguro A."/>
            <person name="Negishi M."/>
            <person name="Ohta I."/>
            <person name="Ohta T."/>
            <person name="Okamoto M."/>
            <person name="Ono N."/>
            <person name="Saji S."/>
            <person name="Sakaguchi M."/>
            <person name="Sakai K."/>
            <person name="Shibata M."/>
            <person name="Shimokawa T."/>
            <person name="Song J."/>
            <person name="Takazaki Y."/>
            <person name="Terasawa K."/>
            <person name="Tsugane M."/>
            <person name="Tsuji K."/>
            <person name="Ueda S."/>
            <person name="Waki K."/>
            <person name="Yamagata H."/>
            <person name="Yamamoto M."/>
            <person name="Yamamoto S."/>
            <person name="Yamane H."/>
            <person name="Yoshiki S."/>
            <person name="Yoshihara R."/>
            <person name="Yukawa K."/>
            <person name="Zhong H."/>
            <person name="Yano M."/>
            <person name="Yuan Q."/>
            <person name="Ouyang S."/>
            <person name="Liu J."/>
            <person name="Jones K.M."/>
            <person name="Gansberger K."/>
            <person name="Moffat K."/>
            <person name="Hill J."/>
            <person name="Bera J."/>
            <person name="Fadrosh D."/>
            <person name="Jin S."/>
            <person name="Johri S."/>
            <person name="Kim M."/>
            <person name="Overton L."/>
            <person name="Reardon M."/>
            <person name="Tsitrin T."/>
            <person name="Vuong H."/>
            <person name="Weaver B."/>
            <person name="Ciecko A."/>
            <person name="Tallon L."/>
            <person name="Jackson J."/>
            <person name="Pai G."/>
            <person name="Aken S.V."/>
            <person name="Utterback T."/>
            <person name="Reidmuller S."/>
            <person name="Feldblyum T."/>
            <person name="Hsiao J."/>
            <person name="Zismann V."/>
            <person name="Iobst S."/>
            <person name="de Vazeille A.R."/>
            <person name="Buell C.R."/>
            <person name="Ying K."/>
            <person name="Li Y."/>
            <person name="Lu T."/>
            <person name="Huang Y."/>
            <person name="Zhao Q."/>
            <person name="Feng Q."/>
            <person name="Zhang L."/>
            <person name="Zhu J."/>
            <person name="Weng Q."/>
            <person name="Mu J."/>
            <person name="Lu Y."/>
            <person name="Fan D."/>
            <person name="Liu Y."/>
            <person name="Guan J."/>
            <person name="Zhang Y."/>
            <person name="Yu S."/>
            <person name="Liu X."/>
            <person name="Zhang Y."/>
            <person name="Hong G."/>
            <person name="Han B."/>
            <person name="Choisne N."/>
            <person name="Demange N."/>
            <person name="Orjeda G."/>
            <person name="Samain S."/>
            <person name="Cattolico L."/>
            <person name="Pelletier E."/>
            <person name="Couloux A."/>
            <person name="Segurens B."/>
            <person name="Wincker P."/>
            <person name="D'Hont A."/>
            <person name="Scarpelli C."/>
            <person name="Weissenbach J."/>
            <person name="Salanoubat M."/>
            <person name="Quetier F."/>
            <person name="Yu Y."/>
            <person name="Kim H.R."/>
            <person name="Rambo T."/>
            <person name="Currie J."/>
            <person name="Collura K."/>
            <person name="Luo M."/>
            <person name="Yang T."/>
            <person name="Ammiraju J.S.S."/>
            <person name="Engler F."/>
            <person name="Soderlund C."/>
            <person name="Wing R.A."/>
            <person name="Palmer L.E."/>
            <person name="de la Bastide M."/>
            <person name="Spiegel L."/>
            <person name="Nascimento L."/>
            <person name="Zutavern T."/>
            <person name="O'Shaughnessy A."/>
            <person name="Dike S."/>
            <person name="Dedhia N."/>
            <person name="Preston R."/>
            <person name="Balija V."/>
            <person name="McCombie W.R."/>
            <person name="Chow T."/>
            <person name="Chen H."/>
            <person name="Chung M."/>
            <person name="Chen C."/>
            <person name="Shaw J."/>
            <person name="Wu H."/>
            <person name="Hsiao K."/>
            <person name="Chao Y."/>
            <person name="Chu M."/>
            <person name="Cheng C."/>
            <person name="Hour A."/>
            <person name="Lee P."/>
            <person name="Lin S."/>
            <person name="Lin Y."/>
            <person name="Liou J."/>
            <person name="Liu S."/>
            <person name="Hsing Y."/>
            <person name="Raghuvanshi S."/>
            <person name="Mohanty A."/>
            <person name="Bharti A.K."/>
            <person name="Gaur A."/>
            <person name="Gupta V."/>
            <person name="Kumar D."/>
            <person name="Ravi V."/>
            <person name="Vij S."/>
            <person name="Kapur A."/>
            <person name="Khurana P."/>
            <person name="Khurana P."/>
            <person name="Khurana J.P."/>
            <person name="Tyagi A.K."/>
            <person name="Gaikwad K."/>
            <person name="Singh A."/>
            <person name="Dalal V."/>
            <person name="Srivastava S."/>
            <person name="Dixit A."/>
            <person name="Pal A.K."/>
            <person name="Ghazi I.A."/>
            <person name="Yadav M."/>
            <person name="Pandit A."/>
            <person name="Bhargava A."/>
            <person name="Sureshbabu K."/>
            <person name="Batra K."/>
            <person name="Sharma T.R."/>
            <person name="Mohapatra T."/>
            <person name="Singh N.K."/>
            <person name="Messing J."/>
            <person name="Nelson A.B."/>
            <person name="Fuks G."/>
            <person name="Kavchok S."/>
            <person name="Keizer G."/>
            <person name="Linton E."/>
            <person name="Llaca V."/>
            <person name="Song R."/>
            <person name="Tanyolac B."/>
            <person name="Young S."/>
            <person name="Ho-Il K."/>
            <person name="Hahn J.H."/>
            <person name="Sangsakoo G."/>
            <person name="Vanavichit A."/>
            <person name="de Mattos Luiz.A.T."/>
            <person name="Zimmer P.D."/>
            <person name="Malone G."/>
            <person name="Dellagostin O."/>
            <person name="de Oliveira A.C."/>
            <person name="Bevan M."/>
            <person name="Bancroft I."/>
            <person name="Minx P."/>
            <person name="Cordum H."/>
            <person name="Wilson R."/>
            <person name="Cheng Z."/>
            <person name="Jin W."/>
            <person name="Jiang J."/>
            <person name="Leong S.A."/>
            <person name="Iwama H."/>
            <person name="Gojobori T."/>
            <person name="Itoh T."/>
            <person name="Niimura Y."/>
            <person name="Fujii Y."/>
            <person name="Habara T."/>
            <person name="Sakai H."/>
            <person name="Sato Y."/>
            <person name="Wilson G."/>
            <person name="Kumar K."/>
            <person name="McCouch S."/>
            <person name="Juretic N."/>
            <person name="Hoen D."/>
            <person name="Wright S."/>
            <person name="Bruskiewich R."/>
            <person name="Bureau T."/>
            <person name="Miyao A."/>
            <person name="Hirochika H."/>
            <person name="Nishikawa T."/>
            <person name="Kadowaki K."/>
            <person name="Sugiura M."/>
            <person name="Burr B."/>
            <person name="Sasaki T."/>
        </authorList>
    </citation>
    <scope>NUCLEOTIDE SEQUENCE [LARGE SCALE GENOMIC DNA]</scope>
    <source>
        <strain evidence="3">cv. Nipponbare</strain>
    </source>
</reference>
<feature type="signal peptide" evidence="1">
    <location>
        <begin position="1"/>
        <end position="18"/>
    </location>
</feature>
<dbReference type="EMBL" id="AP005776">
    <property type="protein sequence ID" value="BAD10649.1"/>
    <property type="molecule type" value="Genomic_DNA"/>
</dbReference>
<dbReference type="AlphaFoldDB" id="Q6YWG8"/>
<organism evidence="2 3">
    <name type="scientific">Oryza sativa subsp. japonica</name>
    <name type="common">Rice</name>
    <dbReference type="NCBI Taxonomy" id="39947"/>
    <lineage>
        <taxon>Eukaryota</taxon>
        <taxon>Viridiplantae</taxon>
        <taxon>Streptophyta</taxon>
        <taxon>Embryophyta</taxon>
        <taxon>Tracheophyta</taxon>
        <taxon>Spermatophyta</taxon>
        <taxon>Magnoliopsida</taxon>
        <taxon>Liliopsida</taxon>
        <taxon>Poales</taxon>
        <taxon>Poaceae</taxon>
        <taxon>BOP clade</taxon>
        <taxon>Oryzoideae</taxon>
        <taxon>Oryzeae</taxon>
        <taxon>Oryzinae</taxon>
        <taxon>Oryza</taxon>
        <taxon>Oryza sativa</taxon>
    </lineage>
</organism>
<evidence type="ECO:0000313" key="2">
    <source>
        <dbReference type="EMBL" id="BAD10649.1"/>
    </source>
</evidence>
<name>Q6YWG8_ORYSJ</name>
<keyword evidence="1" id="KW-0732">Signal</keyword>
<evidence type="ECO:0008006" key="4">
    <source>
        <dbReference type="Google" id="ProtNLM"/>
    </source>
</evidence>
<reference evidence="3" key="2">
    <citation type="journal article" date="2008" name="Nucleic Acids Res.">
        <title>The rice annotation project database (RAP-DB): 2008 update.</title>
        <authorList>
            <consortium name="The rice annotation project (RAP)"/>
        </authorList>
    </citation>
    <scope>GENOME REANNOTATION</scope>
    <source>
        <strain evidence="3">cv. Nipponbare</strain>
    </source>
</reference>
<protein>
    <recommendedName>
        <fullName evidence="4">Secreted protein</fullName>
    </recommendedName>
</protein>
<proteinExistence type="predicted"/>
<gene>
    <name evidence="2" type="primary">OSJNBb0018G11.28</name>
</gene>
<sequence length="82" mass="9315">MCCQSVVSMGVLIVFGEASMSSPTRSAFCQHVHRCFLCPPRVYDTGWHQQRWLQQLAVMVAVGTLGGEKKQAWWQWEVTTRG</sequence>
<accession>Q6YWG8</accession>
<evidence type="ECO:0000256" key="1">
    <source>
        <dbReference type="SAM" id="SignalP"/>
    </source>
</evidence>
<feature type="chain" id="PRO_5004282559" description="Secreted protein" evidence="1">
    <location>
        <begin position="19"/>
        <end position="82"/>
    </location>
</feature>
<dbReference type="Proteomes" id="UP000000763">
    <property type="component" value="Chromosome 2"/>
</dbReference>